<proteinExistence type="predicted"/>
<reference evidence="1" key="1">
    <citation type="journal article" date="2015" name="Genome Biol. Evol.">
        <title>Organellar Genomes of White Spruce (Picea glauca): Assembly and Annotation.</title>
        <authorList>
            <person name="Jackman S.D."/>
            <person name="Warren R.L."/>
            <person name="Gibb E.A."/>
            <person name="Vandervalk B.P."/>
            <person name="Mohamadi H."/>
            <person name="Chu J."/>
            <person name="Raymond A."/>
            <person name="Pleasance S."/>
            <person name="Coope R."/>
            <person name="Wildung M.R."/>
            <person name="Ritland C.E."/>
            <person name="Bousquet J."/>
            <person name="Jones S.J."/>
            <person name="Bohlmann J."/>
            <person name="Birol I."/>
        </authorList>
    </citation>
    <scope>NUCLEOTIDE SEQUENCE [LARGE SCALE GENOMIC DNA]</scope>
    <source>
        <tissue evidence="1">Flushing bud</tissue>
    </source>
</reference>
<geneLocation type="mitochondrion" evidence="1"/>
<sequence>MKWPWHICVLGTRTVFCVHNLFGRRWNAKQRVRQHWTRHKAMGAWVLQWNFSRVSARAEMAEIKVCNI</sequence>
<organism evidence="1">
    <name type="scientific">Picea glauca</name>
    <name type="common">White spruce</name>
    <name type="synonym">Pinus glauca</name>
    <dbReference type="NCBI Taxonomy" id="3330"/>
    <lineage>
        <taxon>Eukaryota</taxon>
        <taxon>Viridiplantae</taxon>
        <taxon>Streptophyta</taxon>
        <taxon>Embryophyta</taxon>
        <taxon>Tracheophyta</taxon>
        <taxon>Spermatophyta</taxon>
        <taxon>Pinopsida</taxon>
        <taxon>Pinidae</taxon>
        <taxon>Conifers I</taxon>
        <taxon>Pinales</taxon>
        <taxon>Pinaceae</taxon>
        <taxon>Picea</taxon>
    </lineage>
</organism>
<gene>
    <name evidence="1" type="ORF">ABT39_MTgene4726</name>
</gene>
<evidence type="ECO:0000313" key="1">
    <source>
        <dbReference type="EMBL" id="KUM48711.1"/>
    </source>
</evidence>
<dbReference type="EMBL" id="LKAM01000005">
    <property type="protein sequence ID" value="KUM48711.1"/>
    <property type="molecule type" value="Genomic_DNA"/>
</dbReference>
<protein>
    <submittedName>
        <fullName evidence="1">Uncharacterized protein</fullName>
    </submittedName>
</protein>
<dbReference type="AlphaFoldDB" id="A0A124GNG1"/>
<accession>A0A124GNG1</accession>
<comment type="caution">
    <text evidence="1">The sequence shown here is derived from an EMBL/GenBank/DDBJ whole genome shotgun (WGS) entry which is preliminary data.</text>
</comment>
<name>A0A124GNG1_PICGL</name>
<keyword evidence="1" id="KW-0496">Mitochondrion</keyword>